<comment type="caution">
    <text evidence="2">The sequence shown here is derived from an EMBL/GenBank/DDBJ whole genome shotgun (WGS) entry which is preliminary data.</text>
</comment>
<keyword evidence="1" id="KW-0175">Coiled coil</keyword>
<organism evidence="2 3">
    <name type="scientific">Phytophthora lilii</name>
    <dbReference type="NCBI Taxonomy" id="2077276"/>
    <lineage>
        <taxon>Eukaryota</taxon>
        <taxon>Sar</taxon>
        <taxon>Stramenopiles</taxon>
        <taxon>Oomycota</taxon>
        <taxon>Peronosporomycetes</taxon>
        <taxon>Peronosporales</taxon>
        <taxon>Peronosporaceae</taxon>
        <taxon>Phytophthora</taxon>
    </lineage>
</organism>
<evidence type="ECO:0000313" key="2">
    <source>
        <dbReference type="EMBL" id="GMF32575.1"/>
    </source>
</evidence>
<dbReference type="Gene3D" id="1.20.5.1700">
    <property type="match status" value="1"/>
</dbReference>
<accession>A0A9W6X6P2</accession>
<dbReference type="OrthoDB" id="112775at2759"/>
<name>A0A9W6X6P2_9STRA</name>
<dbReference type="Proteomes" id="UP001165083">
    <property type="component" value="Unassembled WGS sequence"/>
</dbReference>
<proteinExistence type="predicted"/>
<evidence type="ECO:0000256" key="1">
    <source>
        <dbReference type="SAM" id="Coils"/>
    </source>
</evidence>
<dbReference type="EMBL" id="BSXW01000998">
    <property type="protein sequence ID" value="GMF32575.1"/>
    <property type="molecule type" value="Genomic_DNA"/>
</dbReference>
<gene>
    <name evidence="2" type="ORF">Plil01_001392700</name>
</gene>
<dbReference type="AlphaFoldDB" id="A0A9W6X6P2"/>
<evidence type="ECO:0000313" key="3">
    <source>
        <dbReference type="Proteomes" id="UP001165083"/>
    </source>
</evidence>
<reference evidence="2" key="1">
    <citation type="submission" date="2023-04" db="EMBL/GenBank/DDBJ databases">
        <title>Phytophthora lilii NBRC 32176.</title>
        <authorList>
            <person name="Ichikawa N."/>
            <person name="Sato H."/>
            <person name="Tonouchi N."/>
        </authorList>
    </citation>
    <scope>NUCLEOTIDE SEQUENCE</scope>
    <source>
        <strain evidence="2">NBRC 32176</strain>
    </source>
</reference>
<protein>
    <submittedName>
        <fullName evidence="2">Unnamed protein product</fullName>
    </submittedName>
</protein>
<sequence>MDKMLRISQQANTESIIKTFGQENAKPSLIPIDPRVHLTKADEAHASDDKAKMKSRPYWSLVGSLMYLSIQPTRPLDHLRARRGVHCGKDCSRSTPAPLLLWGHSNFAMDSANQLDTDQLNFQGAQLKAEVDQLREEVKAAKTEEDDYEVKKLKPSLAKLESYGKAVQNH</sequence>
<keyword evidence="3" id="KW-1185">Reference proteome</keyword>
<feature type="coiled-coil region" evidence="1">
    <location>
        <begin position="117"/>
        <end position="151"/>
    </location>
</feature>